<organism evidence="2 3">
    <name type="scientific">Natronorubrum halalkaliphilum</name>
    <dbReference type="NCBI Taxonomy" id="2691917"/>
    <lineage>
        <taxon>Archaea</taxon>
        <taxon>Methanobacteriati</taxon>
        <taxon>Methanobacteriota</taxon>
        <taxon>Stenosarchaea group</taxon>
        <taxon>Halobacteria</taxon>
        <taxon>Halobacteriales</taxon>
        <taxon>Natrialbaceae</taxon>
        <taxon>Natronorubrum</taxon>
    </lineage>
</organism>
<evidence type="ECO:0000313" key="3">
    <source>
        <dbReference type="Proteomes" id="UP000434101"/>
    </source>
</evidence>
<feature type="transmembrane region" description="Helical" evidence="1">
    <location>
        <begin position="6"/>
        <end position="22"/>
    </location>
</feature>
<keyword evidence="1" id="KW-1133">Transmembrane helix</keyword>
<feature type="transmembrane region" description="Helical" evidence="1">
    <location>
        <begin position="113"/>
        <end position="131"/>
    </location>
</feature>
<evidence type="ECO:0008006" key="4">
    <source>
        <dbReference type="Google" id="ProtNLM"/>
    </source>
</evidence>
<evidence type="ECO:0000313" key="2">
    <source>
        <dbReference type="EMBL" id="MXV63683.1"/>
    </source>
</evidence>
<reference evidence="2 3" key="1">
    <citation type="submission" date="2020-01" db="EMBL/GenBank/DDBJ databases">
        <title>Natronorubrum sp. JWXQ-INN 674 isolated from Inner Mongolia Autonomous Region of China.</title>
        <authorList>
            <person name="Xue Q."/>
        </authorList>
    </citation>
    <scope>NUCLEOTIDE SEQUENCE [LARGE SCALE GENOMIC DNA]</scope>
    <source>
        <strain evidence="2 3">JWXQ-INN-674</strain>
    </source>
</reference>
<gene>
    <name evidence="2" type="ORF">GS429_16775</name>
</gene>
<protein>
    <recommendedName>
        <fullName evidence="4">Peptidase M50</fullName>
    </recommendedName>
</protein>
<proteinExistence type="predicted"/>
<feature type="transmembrane region" description="Helical" evidence="1">
    <location>
        <begin position="85"/>
        <end position="106"/>
    </location>
</feature>
<keyword evidence="1" id="KW-0472">Membrane</keyword>
<dbReference type="RefSeq" id="WP_160066485.1">
    <property type="nucleotide sequence ID" value="NZ_WUYX01000053.1"/>
</dbReference>
<evidence type="ECO:0000256" key="1">
    <source>
        <dbReference type="SAM" id="Phobius"/>
    </source>
</evidence>
<dbReference type="AlphaFoldDB" id="A0A6B0VRC0"/>
<dbReference type="Proteomes" id="UP000434101">
    <property type="component" value="Unassembled WGS sequence"/>
</dbReference>
<keyword evidence="1" id="KW-0812">Transmembrane</keyword>
<comment type="caution">
    <text evidence="2">The sequence shown here is derived from an EMBL/GenBank/DDBJ whole genome shotgun (WGS) entry which is preliminary data.</text>
</comment>
<dbReference type="OrthoDB" id="202445at2157"/>
<feature type="transmembrane region" description="Helical" evidence="1">
    <location>
        <begin position="151"/>
        <end position="174"/>
    </location>
</feature>
<name>A0A6B0VRC0_9EURY</name>
<dbReference type="EMBL" id="WUYX01000053">
    <property type="protein sequence ID" value="MXV63683.1"/>
    <property type="molecule type" value="Genomic_DNA"/>
</dbReference>
<feature type="transmembrane region" description="Helical" evidence="1">
    <location>
        <begin position="29"/>
        <end position="46"/>
    </location>
</feature>
<sequence length="175" mass="19415">MLDFLWSILQLGIVIGGLLFVHELGHYVIGRWVVGIPAAEITIVMLESPQHVVLRDGDEWVRPSEFERYSERYERYDPEYTHLEAYIGAGEIFQTIGVLITVGVLLGIGMPSVAASIVLLSLLLTALYLVFDVGMFVYSGHPAGDYSALWQVSPLAAVAVLLAFLLPHVALYLWL</sequence>
<keyword evidence="3" id="KW-1185">Reference proteome</keyword>
<accession>A0A6B0VRC0</accession>